<dbReference type="Gene3D" id="2.40.10.340">
    <property type="entry name" value="Rod shape-determining protein MreC, domain 1"/>
    <property type="match status" value="1"/>
</dbReference>
<name>A0ABS2BNC9_9NEIS</name>
<feature type="domain" description="Rod shape-determining protein MreC beta-barrel core" evidence="8">
    <location>
        <begin position="128"/>
        <end position="271"/>
    </location>
</feature>
<evidence type="ECO:0000256" key="6">
    <source>
        <dbReference type="SAM" id="Coils"/>
    </source>
</evidence>
<evidence type="ECO:0000313" key="9">
    <source>
        <dbReference type="EMBL" id="MBM3117108.1"/>
    </source>
</evidence>
<dbReference type="InterPro" id="IPR042177">
    <property type="entry name" value="Cell/Rod_1"/>
</dbReference>
<evidence type="ECO:0000259" key="8">
    <source>
        <dbReference type="Pfam" id="PF04085"/>
    </source>
</evidence>
<comment type="caution">
    <text evidence="9">The sequence shown here is derived from an EMBL/GenBank/DDBJ whole genome shotgun (WGS) entry which is preliminary data.</text>
</comment>
<feature type="coiled-coil region" evidence="6">
    <location>
        <begin position="84"/>
        <end position="111"/>
    </location>
</feature>
<dbReference type="Gene3D" id="2.40.10.350">
    <property type="entry name" value="Rod shape-determining protein MreC, domain 2"/>
    <property type="match status" value="1"/>
</dbReference>
<proteinExistence type="inferred from homology"/>
<organism evidence="9 10">
    <name type="scientific">Jeongeupia naejangsanensis</name>
    <dbReference type="NCBI Taxonomy" id="613195"/>
    <lineage>
        <taxon>Bacteria</taxon>
        <taxon>Pseudomonadati</taxon>
        <taxon>Pseudomonadota</taxon>
        <taxon>Betaproteobacteria</taxon>
        <taxon>Neisseriales</taxon>
        <taxon>Chitinibacteraceae</taxon>
        <taxon>Jeongeupia</taxon>
    </lineage>
</organism>
<dbReference type="NCBIfam" id="TIGR00219">
    <property type="entry name" value="mreC"/>
    <property type="match status" value="1"/>
</dbReference>
<comment type="similarity">
    <text evidence="1 5">Belongs to the MreC family.</text>
</comment>
<dbReference type="PANTHER" id="PTHR34138">
    <property type="entry name" value="CELL SHAPE-DETERMINING PROTEIN MREC"/>
    <property type="match status" value="1"/>
</dbReference>
<keyword evidence="6" id="KW-0175">Coiled coil</keyword>
<dbReference type="Proteomes" id="UP000809431">
    <property type="component" value="Unassembled WGS sequence"/>
</dbReference>
<dbReference type="Pfam" id="PF04085">
    <property type="entry name" value="MreC"/>
    <property type="match status" value="1"/>
</dbReference>
<evidence type="ECO:0000256" key="4">
    <source>
        <dbReference type="ARBA" id="ARBA00032089"/>
    </source>
</evidence>
<dbReference type="InterPro" id="IPR042175">
    <property type="entry name" value="Cell/Rod_MreC_2"/>
</dbReference>
<evidence type="ECO:0000256" key="5">
    <source>
        <dbReference type="PIRNR" id="PIRNR038471"/>
    </source>
</evidence>
<dbReference type="InterPro" id="IPR055342">
    <property type="entry name" value="MreC_beta-barrel_core"/>
</dbReference>
<evidence type="ECO:0000313" key="10">
    <source>
        <dbReference type="Proteomes" id="UP000809431"/>
    </source>
</evidence>
<evidence type="ECO:0000256" key="3">
    <source>
        <dbReference type="ARBA" id="ARBA00022960"/>
    </source>
</evidence>
<accession>A0ABS2BNC9</accession>
<dbReference type="RefSeq" id="WP_203539333.1">
    <property type="nucleotide sequence ID" value="NZ_JAESND010000008.1"/>
</dbReference>
<evidence type="ECO:0000256" key="1">
    <source>
        <dbReference type="ARBA" id="ARBA00009369"/>
    </source>
</evidence>
<protein>
    <recommendedName>
        <fullName evidence="2 5">Cell shape-determining protein MreC</fullName>
    </recommendedName>
    <alternativeName>
        <fullName evidence="4 5">Cell shape protein MreC</fullName>
    </alternativeName>
</protein>
<dbReference type="PIRSF" id="PIRSF038471">
    <property type="entry name" value="MreC"/>
    <property type="match status" value="1"/>
</dbReference>
<dbReference type="PANTHER" id="PTHR34138:SF1">
    <property type="entry name" value="CELL SHAPE-DETERMINING PROTEIN MREC"/>
    <property type="match status" value="1"/>
</dbReference>
<evidence type="ECO:0000256" key="7">
    <source>
        <dbReference type="SAM" id="MobiDB-lite"/>
    </source>
</evidence>
<keyword evidence="10" id="KW-1185">Reference proteome</keyword>
<dbReference type="EMBL" id="JAESND010000008">
    <property type="protein sequence ID" value="MBM3117108.1"/>
    <property type="molecule type" value="Genomic_DNA"/>
</dbReference>
<evidence type="ECO:0000256" key="2">
    <source>
        <dbReference type="ARBA" id="ARBA00013855"/>
    </source>
</evidence>
<keyword evidence="3 5" id="KW-0133">Cell shape</keyword>
<comment type="function">
    <text evidence="5">Involved in formation and maintenance of cell shape.</text>
</comment>
<reference evidence="9 10" key="1">
    <citation type="submission" date="2021-01" db="EMBL/GenBank/DDBJ databases">
        <title>Draft Genome Sequence and Polyhydroxyalkanoate Biosynthetic Potential of Jeongeupia naejangsanensis Type Strain DSM 24253.</title>
        <authorList>
            <person name="Turrini P."/>
            <person name="Artuso I."/>
            <person name="Lugli G.A."/>
            <person name="Frangipani E."/>
            <person name="Ventura M."/>
            <person name="Visca P."/>
        </authorList>
    </citation>
    <scope>NUCLEOTIDE SEQUENCE [LARGE SCALE GENOMIC DNA]</scope>
    <source>
        <strain evidence="9 10">DSM 24253</strain>
    </source>
</reference>
<feature type="region of interest" description="Disordered" evidence="7">
    <location>
        <begin position="278"/>
        <end position="297"/>
    </location>
</feature>
<gene>
    <name evidence="9" type="primary">mreC</name>
    <name evidence="9" type="ORF">JMJ54_14825</name>
</gene>
<sequence length="297" mass="32494">MQTSPPAFFKQGPKPLTRLLIFSLLSIGLIVGDAQYSMLGRIREQVSVLLYPLQWAATAPFATLRNTADFLSRQTELMAENRQLNDAQLAARAQAMRLKALEAENASLRELSVRRDTVGQSSQLTEILYNGRDPFTSRLIVDRGEQQGVRSGQIAIDASGVVGQVVRVQPLTAEIRLISDRNQMVPVVVERNQLRTVVYGMGAHQPLEVRNMAPNVDIQLGDVLVTSGIDGIYPVGLPVAKVVKVERGSSFARVVCAPVAAVDRHRFLLLLDHRSDMPPYPEAASQPAGAGKHKKGN</sequence>
<dbReference type="InterPro" id="IPR007221">
    <property type="entry name" value="MreC"/>
</dbReference>